<evidence type="ECO:0000313" key="2">
    <source>
        <dbReference type="Proteomes" id="UP000030764"/>
    </source>
</evidence>
<reference evidence="1 2" key="1">
    <citation type="journal article" date="2014" name="Nat. Genet.">
        <title>Genome and transcriptome of the porcine whipworm Trichuris suis.</title>
        <authorList>
            <person name="Jex A.R."/>
            <person name="Nejsum P."/>
            <person name="Schwarz E.M."/>
            <person name="Hu L."/>
            <person name="Young N.D."/>
            <person name="Hall R.S."/>
            <person name="Korhonen P.K."/>
            <person name="Liao S."/>
            <person name="Thamsborg S."/>
            <person name="Xia J."/>
            <person name="Xu P."/>
            <person name="Wang S."/>
            <person name="Scheerlinck J.P."/>
            <person name="Hofmann A."/>
            <person name="Sternberg P.W."/>
            <person name="Wang J."/>
            <person name="Gasser R.B."/>
        </authorList>
    </citation>
    <scope>NUCLEOTIDE SEQUENCE [LARGE SCALE GENOMIC DNA]</scope>
    <source>
        <strain evidence="1">DCEP-RM93M</strain>
    </source>
</reference>
<name>A0A085LIM9_9BILA</name>
<protein>
    <submittedName>
        <fullName evidence="1">Uncharacterized protein</fullName>
    </submittedName>
</protein>
<proteinExistence type="predicted"/>
<accession>A0A085LIM9</accession>
<gene>
    <name evidence="1" type="ORF">M513_14298</name>
</gene>
<dbReference type="EMBL" id="KL364427">
    <property type="protein sequence ID" value="KFD44825.1"/>
    <property type="molecule type" value="Genomic_DNA"/>
</dbReference>
<dbReference type="Proteomes" id="UP000030764">
    <property type="component" value="Unassembled WGS sequence"/>
</dbReference>
<dbReference type="AlphaFoldDB" id="A0A085LIM9"/>
<organism evidence="1 2">
    <name type="scientific">Trichuris suis</name>
    <name type="common">pig whipworm</name>
    <dbReference type="NCBI Taxonomy" id="68888"/>
    <lineage>
        <taxon>Eukaryota</taxon>
        <taxon>Metazoa</taxon>
        <taxon>Ecdysozoa</taxon>
        <taxon>Nematoda</taxon>
        <taxon>Enoplea</taxon>
        <taxon>Dorylaimia</taxon>
        <taxon>Trichinellida</taxon>
        <taxon>Trichuridae</taxon>
        <taxon>Trichuris</taxon>
    </lineage>
</organism>
<evidence type="ECO:0000313" key="1">
    <source>
        <dbReference type="EMBL" id="KFD44825.1"/>
    </source>
</evidence>
<feature type="non-terminal residue" evidence="1">
    <location>
        <position position="1"/>
    </location>
</feature>
<feature type="non-terminal residue" evidence="1">
    <location>
        <position position="165"/>
    </location>
</feature>
<keyword evidence="2" id="KW-1185">Reference proteome</keyword>
<sequence>SANEQLYNTVKLHLLSNRRRNCATFNEDRLKTNQTVASKICSEHSGSNFRDSKNRVMMDCRDENAATANSRLTNSSVTRLFETVAFTNNFTIPEELLSQIDERKVENDLHINTMSRIILLFVNNGNITKRNGDLARKFLALKANMRGNKLPFWEFKHAICHFARI</sequence>